<organism evidence="1 2">
    <name type="scientific">Cordyceps javanica</name>
    <dbReference type="NCBI Taxonomy" id="43265"/>
    <lineage>
        <taxon>Eukaryota</taxon>
        <taxon>Fungi</taxon>
        <taxon>Dikarya</taxon>
        <taxon>Ascomycota</taxon>
        <taxon>Pezizomycotina</taxon>
        <taxon>Sordariomycetes</taxon>
        <taxon>Hypocreomycetidae</taxon>
        <taxon>Hypocreales</taxon>
        <taxon>Cordycipitaceae</taxon>
        <taxon>Cordyceps</taxon>
    </lineage>
</organism>
<name>A0A545UL80_9HYPO</name>
<evidence type="ECO:0000313" key="1">
    <source>
        <dbReference type="EMBL" id="TQV90215.1"/>
    </source>
</evidence>
<dbReference type="EMBL" id="SPUK01000031">
    <property type="protein sequence ID" value="TQV90215.1"/>
    <property type="molecule type" value="Genomic_DNA"/>
</dbReference>
<gene>
    <name evidence="1" type="ORF">IF1G_11107</name>
</gene>
<protein>
    <submittedName>
        <fullName evidence="1">Uncharacterized protein</fullName>
    </submittedName>
</protein>
<comment type="caution">
    <text evidence="1">The sequence shown here is derived from an EMBL/GenBank/DDBJ whole genome shotgun (WGS) entry which is preliminary data.</text>
</comment>
<evidence type="ECO:0000313" key="2">
    <source>
        <dbReference type="Proteomes" id="UP000315783"/>
    </source>
</evidence>
<reference evidence="1 2" key="1">
    <citation type="journal article" date="2019" name="Appl. Microbiol. Biotechnol.">
        <title>Genome sequence of Isaria javanica and comparative genome analysis insights into family S53 peptidase evolution in fungal entomopathogens.</title>
        <authorList>
            <person name="Lin R."/>
            <person name="Zhang X."/>
            <person name="Xin B."/>
            <person name="Zou M."/>
            <person name="Gao Y."/>
            <person name="Qin F."/>
            <person name="Hu Q."/>
            <person name="Xie B."/>
            <person name="Cheng X."/>
        </authorList>
    </citation>
    <scope>NUCLEOTIDE SEQUENCE [LARGE SCALE GENOMIC DNA]</scope>
    <source>
        <strain evidence="1 2">IJ1G</strain>
    </source>
</reference>
<dbReference type="AlphaFoldDB" id="A0A545UL80"/>
<dbReference type="Proteomes" id="UP000315783">
    <property type="component" value="Unassembled WGS sequence"/>
</dbReference>
<accession>A0A545UL80</accession>
<proteinExistence type="predicted"/>
<keyword evidence="2" id="KW-1185">Reference proteome</keyword>
<sequence length="234" mass="26865">MNRDLVKAAKYEQLPVERLSPLTRFQGLRDEEGTITPRGFFHPSCPLFSMNASLYHECPADNLNTVRSVINHIGEYHPAPIYCPQCRLNFGNLEEREDHWEGVCEIIEVDKRPEKPKGVEGATVNVFYVKDAWQASNNRGEAARLKQIAVELNNAASHNQGVPELVHQLCRYNREPLGNSTAEEEDLKCDVYSRTGVGFRMSVLHDLWEFYYKKEMPQNVAEELRILTEDDQTN</sequence>